<accession>C7Q1U3</accession>
<keyword evidence="10" id="KW-1185">Reference proteome</keyword>
<dbReference type="KEGG" id="cai:Caci_6803"/>
<gene>
    <name evidence="9" type="ordered locus">Caci_6803</name>
</gene>
<dbReference type="Pfam" id="PF09924">
    <property type="entry name" value="LPG_synthase_C"/>
    <property type="match status" value="1"/>
</dbReference>
<feature type="transmembrane region" description="Helical" evidence="6">
    <location>
        <begin position="21"/>
        <end position="39"/>
    </location>
</feature>
<dbReference type="AlphaFoldDB" id="C7Q1U3"/>
<reference evidence="9 10" key="1">
    <citation type="journal article" date="2009" name="Stand. Genomic Sci.">
        <title>Complete genome sequence of Catenulispora acidiphila type strain (ID 139908).</title>
        <authorList>
            <person name="Copeland A."/>
            <person name="Lapidus A."/>
            <person name="Glavina Del Rio T."/>
            <person name="Nolan M."/>
            <person name="Lucas S."/>
            <person name="Chen F."/>
            <person name="Tice H."/>
            <person name="Cheng J.F."/>
            <person name="Bruce D."/>
            <person name="Goodwin L."/>
            <person name="Pitluck S."/>
            <person name="Mikhailova N."/>
            <person name="Pati A."/>
            <person name="Ivanova N."/>
            <person name="Mavromatis K."/>
            <person name="Chen A."/>
            <person name="Palaniappan K."/>
            <person name="Chain P."/>
            <person name="Land M."/>
            <person name="Hauser L."/>
            <person name="Chang Y.J."/>
            <person name="Jeffries C.D."/>
            <person name="Chertkov O."/>
            <person name="Brettin T."/>
            <person name="Detter J.C."/>
            <person name="Han C."/>
            <person name="Ali Z."/>
            <person name="Tindall B.J."/>
            <person name="Goker M."/>
            <person name="Bristow J."/>
            <person name="Eisen J.A."/>
            <person name="Markowitz V."/>
            <person name="Hugenholtz P."/>
            <person name="Kyrpides N.C."/>
            <person name="Klenk H.P."/>
        </authorList>
    </citation>
    <scope>NUCLEOTIDE SEQUENCE [LARGE SCALE GENOMIC DNA]</scope>
    <source>
        <strain evidence="10">DSM 44928 / JCM 14897 / NBRC 102108 / NRRL B-24433 / ID139908</strain>
    </source>
</reference>
<evidence type="ECO:0000313" key="9">
    <source>
        <dbReference type="EMBL" id="ACU75644.1"/>
    </source>
</evidence>
<dbReference type="HOGENOM" id="CLU_008255_7_3_11"/>
<dbReference type="GO" id="GO:0016755">
    <property type="term" value="F:aminoacyltransferase activity"/>
    <property type="evidence" value="ECO:0007669"/>
    <property type="project" value="TreeGrafter"/>
</dbReference>
<evidence type="ECO:0000256" key="1">
    <source>
        <dbReference type="ARBA" id="ARBA00004651"/>
    </source>
</evidence>
<evidence type="ECO:0008006" key="11">
    <source>
        <dbReference type="Google" id="ProtNLM"/>
    </source>
</evidence>
<keyword evidence="5 6" id="KW-0472">Membrane</keyword>
<feature type="domain" description="Lysyl-tRNA synthetase N-terminal transmembrane region" evidence="8">
    <location>
        <begin position="15"/>
        <end position="235"/>
    </location>
</feature>
<evidence type="ECO:0000256" key="4">
    <source>
        <dbReference type="ARBA" id="ARBA00022989"/>
    </source>
</evidence>
<feature type="transmembrane region" description="Helical" evidence="6">
    <location>
        <begin position="119"/>
        <end position="139"/>
    </location>
</feature>
<evidence type="ECO:0000256" key="5">
    <source>
        <dbReference type="ARBA" id="ARBA00023136"/>
    </source>
</evidence>
<evidence type="ECO:0000256" key="6">
    <source>
        <dbReference type="SAM" id="Phobius"/>
    </source>
</evidence>
<evidence type="ECO:0000256" key="3">
    <source>
        <dbReference type="ARBA" id="ARBA00022692"/>
    </source>
</evidence>
<keyword evidence="4 6" id="KW-1133">Transmembrane helix</keyword>
<dbReference type="OrthoDB" id="9801152at2"/>
<name>C7Q1U3_CATAD</name>
<dbReference type="GO" id="GO:0055091">
    <property type="term" value="P:phospholipid homeostasis"/>
    <property type="evidence" value="ECO:0007669"/>
    <property type="project" value="TreeGrafter"/>
</dbReference>
<evidence type="ECO:0000313" key="10">
    <source>
        <dbReference type="Proteomes" id="UP000000851"/>
    </source>
</evidence>
<dbReference type="InterPro" id="IPR051211">
    <property type="entry name" value="PG_lysyltransferase"/>
</dbReference>
<dbReference type="Pfam" id="PF16995">
    <property type="entry name" value="tRNA-synt_2_TM"/>
    <property type="match status" value="1"/>
</dbReference>
<evidence type="ECO:0000259" key="7">
    <source>
        <dbReference type="Pfam" id="PF09924"/>
    </source>
</evidence>
<dbReference type="RefSeq" id="WP_015795372.1">
    <property type="nucleotide sequence ID" value="NC_013131.1"/>
</dbReference>
<proteinExistence type="predicted"/>
<dbReference type="eggNOG" id="COG2898">
    <property type="taxonomic scope" value="Bacteria"/>
</dbReference>
<evidence type="ECO:0000256" key="2">
    <source>
        <dbReference type="ARBA" id="ARBA00022475"/>
    </source>
</evidence>
<dbReference type="GO" id="GO:0005886">
    <property type="term" value="C:plasma membrane"/>
    <property type="evidence" value="ECO:0007669"/>
    <property type="project" value="UniProtKB-SubCell"/>
</dbReference>
<feature type="transmembrane region" description="Helical" evidence="6">
    <location>
        <begin position="217"/>
        <end position="235"/>
    </location>
</feature>
<comment type="subcellular location">
    <subcellularLocation>
        <location evidence="1">Cell membrane</location>
        <topology evidence="1">Multi-pass membrane protein</topology>
    </subcellularLocation>
</comment>
<dbReference type="PANTHER" id="PTHR34697:SF2">
    <property type="entry name" value="PHOSPHATIDYLGLYCEROL LYSYLTRANSFERASE"/>
    <property type="match status" value="1"/>
</dbReference>
<dbReference type="InterPro" id="IPR031553">
    <property type="entry name" value="tRNA-synt_2_TM"/>
</dbReference>
<protein>
    <recommendedName>
        <fullName evidence="11">Phosphatidylglycerol lysyltransferase C-terminal domain-containing protein</fullName>
    </recommendedName>
</protein>
<keyword evidence="3 6" id="KW-0812">Transmembrane</keyword>
<dbReference type="Proteomes" id="UP000000851">
    <property type="component" value="Chromosome"/>
</dbReference>
<organism evidence="9 10">
    <name type="scientific">Catenulispora acidiphila (strain DSM 44928 / JCM 14897 / NBRC 102108 / NRRL B-24433 / ID139908)</name>
    <dbReference type="NCBI Taxonomy" id="479433"/>
    <lineage>
        <taxon>Bacteria</taxon>
        <taxon>Bacillati</taxon>
        <taxon>Actinomycetota</taxon>
        <taxon>Actinomycetes</taxon>
        <taxon>Catenulisporales</taxon>
        <taxon>Catenulisporaceae</taxon>
        <taxon>Catenulispora</taxon>
    </lineage>
</organism>
<dbReference type="STRING" id="479433.Caci_6803"/>
<feature type="transmembrane region" description="Helical" evidence="6">
    <location>
        <begin position="51"/>
        <end position="74"/>
    </location>
</feature>
<dbReference type="InterPro" id="IPR024320">
    <property type="entry name" value="LPG_synthase_C"/>
</dbReference>
<evidence type="ECO:0000259" key="8">
    <source>
        <dbReference type="Pfam" id="PF16995"/>
    </source>
</evidence>
<dbReference type="InParanoid" id="C7Q1U3"/>
<feature type="domain" description="Phosphatidylglycerol lysyltransferase C-terminal" evidence="7">
    <location>
        <begin position="253"/>
        <end position="552"/>
    </location>
</feature>
<dbReference type="EMBL" id="CP001700">
    <property type="protein sequence ID" value="ACU75644.1"/>
    <property type="molecule type" value="Genomic_DNA"/>
</dbReference>
<keyword evidence="2" id="KW-1003">Cell membrane</keyword>
<sequence length="592" mass="65957">MTETATASRAQRFRARIPVVLVWYCRIVALASMLSALSPRTNERIDQLPDYILFSLGFLLGVPSIGFGVLMLMLGAAVRRRKRIAWWLLMVLGLFVGPLGWLAISALLYDVTASDLRPLAPLIVAFVVQAVFIGLVIWARKEFYAVFDAANFRLALVVLAVSFALSTVLGVTLVAWNDATATTDLGDQALYTLKAGMAGTGIWWYDTAVEVPHWVDVTVNLIGSVMILAVAWALFQPRRGTYRHLAEDDDRLRTLLDKFGDQDSLGYFNLRRDKAVVWSPSGKAAIAYRPVGGVSLASGDPIGDVEAWPGAIEAWLAEARQHAWVPAVMGASEEGGKVLTRFGLDAVELGDEAVVEVEEFTLEGRAMRGVRQAYNRVERAGYRTRIRRHAEIPADEMAALVRRADDWRDGSVERGFSMALGRLGDPADGQCVMVECLDGEGALRALLSFVPWGTKGLSLDLMRRERGTENGLVEFMVIDLIKAGPEHKVERISLNFAMFRSIFERAGRIGAGPFLRLARVVLSVFSRWWQLESLYRANMKYRPVWEPRYLCFPKARDLARIAIAAGRAEGFLAIPTPRVFRRRRELEPLRKD</sequence>
<feature type="transmembrane region" description="Helical" evidence="6">
    <location>
        <begin position="151"/>
        <end position="176"/>
    </location>
</feature>
<feature type="transmembrane region" description="Helical" evidence="6">
    <location>
        <begin position="86"/>
        <end position="107"/>
    </location>
</feature>
<dbReference type="PANTHER" id="PTHR34697">
    <property type="entry name" value="PHOSPHATIDYLGLYCEROL LYSYLTRANSFERASE"/>
    <property type="match status" value="1"/>
</dbReference>